<evidence type="ECO:0000256" key="1">
    <source>
        <dbReference type="ARBA" id="ARBA00022490"/>
    </source>
</evidence>
<evidence type="ECO:0000313" key="7">
    <source>
        <dbReference type="EMBL" id="KAL3823877.1"/>
    </source>
</evidence>
<keyword evidence="3 4" id="KW-0648">Protein biosynthesis</keyword>
<dbReference type="GO" id="GO:0003743">
    <property type="term" value="F:translation initiation factor activity"/>
    <property type="evidence" value="ECO:0007669"/>
    <property type="project" value="UniProtKB-UniRule"/>
</dbReference>
<dbReference type="HAMAP" id="MF_03000">
    <property type="entry name" value="eIF3a"/>
    <property type="match status" value="1"/>
</dbReference>
<dbReference type="AlphaFoldDB" id="A0ABD3SH24"/>
<dbReference type="Proteomes" id="UP001530377">
    <property type="component" value="Unassembled WGS sequence"/>
</dbReference>
<feature type="compositionally biased region" description="Basic and acidic residues" evidence="5">
    <location>
        <begin position="873"/>
        <end position="937"/>
    </location>
</feature>
<comment type="subunit">
    <text evidence="4">Component of the eukaryotic translation initiation factor 3 (eIF-3) complex.</text>
</comment>
<reference evidence="7 8" key="1">
    <citation type="submission" date="2024-10" db="EMBL/GenBank/DDBJ databases">
        <title>Updated reference genomes for cyclostephanoid diatoms.</title>
        <authorList>
            <person name="Roberts W.R."/>
            <person name="Alverson A.J."/>
        </authorList>
    </citation>
    <scope>NUCLEOTIDE SEQUENCE [LARGE SCALE GENOMIC DNA]</scope>
    <source>
        <strain evidence="7 8">AJA228-03</strain>
    </source>
</reference>
<comment type="similarity">
    <text evidence="4">Belongs to the eIF-3 subunit A family.</text>
</comment>
<dbReference type="InterPro" id="IPR027512">
    <property type="entry name" value="EIF3A"/>
</dbReference>
<dbReference type="Gene3D" id="4.10.860.10">
    <property type="entry name" value="UVR domain"/>
    <property type="match status" value="1"/>
</dbReference>
<comment type="function">
    <text evidence="4">RNA-binding component of the eukaryotic translation initiation factor 3 (eIF-3) complex, which is involved in protein synthesis of a specialized repertoire of mRNAs and, together with other initiation factors, stimulates binding of mRNA and methionyl-tRNAi to the 40S ribosome. The eIF-3 complex specifically targets and initiates translation of a subset of mRNAs involved in cell proliferation.</text>
</comment>
<feature type="compositionally biased region" description="Basic and acidic residues" evidence="5">
    <location>
        <begin position="1020"/>
        <end position="1031"/>
    </location>
</feature>
<comment type="subcellular location">
    <subcellularLocation>
        <location evidence="4">Cytoplasm</location>
    </subcellularLocation>
</comment>
<evidence type="ECO:0000259" key="6">
    <source>
        <dbReference type="Pfam" id="PF22591"/>
    </source>
</evidence>
<keyword evidence="4" id="KW-0175">Coiled coil</keyword>
<keyword evidence="2 4" id="KW-0396">Initiation factor</keyword>
<evidence type="ECO:0000256" key="3">
    <source>
        <dbReference type="ARBA" id="ARBA00022917"/>
    </source>
</evidence>
<dbReference type="GO" id="GO:0001732">
    <property type="term" value="P:formation of cytoplasmic translation initiation complex"/>
    <property type="evidence" value="ECO:0007669"/>
    <property type="project" value="UniProtKB-UniRule"/>
</dbReference>
<dbReference type="PANTHER" id="PTHR14005">
    <property type="entry name" value="EUKARYOTIC TRANSLATION INITIATION FACTOR 3, THETA SUBUNIT"/>
    <property type="match status" value="1"/>
</dbReference>
<feature type="domain" description="eIF3a PCI" evidence="6">
    <location>
        <begin position="145"/>
        <end position="476"/>
    </location>
</feature>
<sequence>MSSYNSYLNKPENALRRAQELSSIGQPGTALSLLHEALSSRRHKTWSITYENIIIFYLDLCLDMGRAREAKDGLHQYRNLSQSQAPGSLEGVIRHLVEKAERKCSDARDAVDGATSSSVVNNAAAGGGGADVAIAVVASSDAIAVDDDDDDVELYDGNLPQSILLSTMSSDPMRAQRETAILFPAIKFLWEVYRAVLDILKSNSKLERLYHGCAISALRFCGEYRRRVEFRRLCDMMRMHLGNLARYGGVGVAKFEDGGKNNKVRGWEGWTAESIELHLQTRFAQLETSSTLRLFTEGFRTVEDIYNILQISRARRKLPGVTIPPPKAKILAAYYEKLTNLFWVSENHLFHAFAWYKYYSLCREYNRGMSPETRRTQASAVLLAALCIPPTSVGSKGGVGGHALGGGGGRDAIQSTVEDDIAKEKTARLATLLGFHTTEPSREAILAEIRARDVMEDVPEYLRELYVVLEDTTDPLDMVERARSLLDALRAETGMNKTAAAAVQEADDPPPAKEDHALAKYVAPLTNVLILKLISNLSMAYHTISLDHVKALTAGLGVSFEQMEKSIVLSTRSPALSVRIDHRMGCIRFGDADLEGDGMRGQLCALARNLAAACDVIRPPDVGVVSSTRAPVYADIRSSLEHEHLATLERRVVIERRKEEAERLVQERLKQEEAAKKAEEAARKAEENRRLDREQKMREREKLQRIREEMDAMEKKRYLTAMGRSVENMTAEELRTVDTAALAKEHAEKATKKREEAERKVRETARQLDYIVRAVRIEELERIKEGFELRIKEDRRRYEEEVVEQASKAKDQWETDVKEKAALGECSVFDYTSTFESMIMSARKIVHIKACEQEDARAELEAEKGKLARARSRKEEELRRVEEERLAAEREEAERRAEVERQRKEEERRARQEELERKERLRMEEQRERDARERMERSQPGAGGSSRGLDSVGGGGGGLMSSGGGGSSGKYIPPSRRDSGGASGGPSRWGGAGPSSDRGGGYGGGRYDGSRAFGGGSRFDGSRDGGGRDNDVGGGGSGNPPTNSRWS</sequence>
<comment type="caution">
    <text evidence="7">The sequence shown here is derived from an EMBL/GenBank/DDBJ whole genome shotgun (WGS) entry which is preliminary data.</text>
</comment>
<evidence type="ECO:0000313" key="8">
    <source>
        <dbReference type="Proteomes" id="UP001530377"/>
    </source>
</evidence>
<evidence type="ECO:0000256" key="2">
    <source>
        <dbReference type="ARBA" id="ARBA00022540"/>
    </source>
</evidence>
<gene>
    <name evidence="7" type="ORF">ACHAXA_005459</name>
</gene>
<dbReference type="GO" id="GO:0033290">
    <property type="term" value="C:eukaryotic 48S preinitiation complex"/>
    <property type="evidence" value="ECO:0007669"/>
    <property type="project" value="UniProtKB-UniRule"/>
</dbReference>
<name>A0ABD3SH24_9STRA</name>
<feature type="compositionally biased region" description="Gly residues" evidence="5">
    <location>
        <begin position="941"/>
        <end position="968"/>
    </location>
</feature>
<protein>
    <recommendedName>
        <fullName evidence="4">Eukaryotic translation initiation factor 3 subunit A</fullName>
        <shortName evidence="4">eIF3a</shortName>
    </recommendedName>
    <alternativeName>
        <fullName evidence="4">Eukaryotic translation initiation factor 3 subunit 10</fullName>
    </alternativeName>
</protein>
<feature type="region of interest" description="Disordered" evidence="5">
    <location>
        <begin position="862"/>
        <end position="1047"/>
    </location>
</feature>
<feature type="coiled-coil region" evidence="4">
    <location>
        <begin position="740"/>
        <end position="797"/>
    </location>
</feature>
<dbReference type="GO" id="GO:0003723">
    <property type="term" value="F:RNA binding"/>
    <property type="evidence" value="ECO:0007669"/>
    <property type="project" value="UniProtKB-UniRule"/>
</dbReference>
<keyword evidence="8" id="KW-1185">Reference proteome</keyword>
<dbReference type="GO" id="GO:0005852">
    <property type="term" value="C:eukaryotic translation initiation factor 3 complex"/>
    <property type="evidence" value="ECO:0007669"/>
    <property type="project" value="UniProtKB-UniRule"/>
</dbReference>
<evidence type="ECO:0000256" key="4">
    <source>
        <dbReference type="HAMAP-Rule" id="MF_03000"/>
    </source>
</evidence>
<dbReference type="Gene3D" id="1.25.40.860">
    <property type="match status" value="2"/>
</dbReference>
<dbReference type="GO" id="GO:0016282">
    <property type="term" value="C:eukaryotic 43S preinitiation complex"/>
    <property type="evidence" value="ECO:0007669"/>
    <property type="project" value="UniProtKB-UniRule"/>
</dbReference>
<dbReference type="Pfam" id="PF22591">
    <property type="entry name" value="eIF3a_PCI_TPR-like"/>
    <property type="match status" value="2"/>
</dbReference>
<feature type="domain" description="eIF3a PCI" evidence="6">
    <location>
        <begin position="12"/>
        <end position="119"/>
    </location>
</feature>
<keyword evidence="1 4" id="KW-0963">Cytoplasm</keyword>
<keyword evidence="4" id="KW-0694">RNA-binding</keyword>
<feature type="compositionally biased region" description="Gly residues" evidence="5">
    <location>
        <begin position="981"/>
        <end position="1018"/>
    </location>
</feature>
<evidence type="ECO:0000256" key="5">
    <source>
        <dbReference type="SAM" id="MobiDB-lite"/>
    </source>
</evidence>
<dbReference type="PANTHER" id="PTHR14005:SF0">
    <property type="entry name" value="EUKARYOTIC TRANSLATION INITIATION FACTOR 3 SUBUNIT A"/>
    <property type="match status" value="1"/>
</dbReference>
<dbReference type="EMBL" id="JALLPB020000027">
    <property type="protein sequence ID" value="KAL3823877.1"/>
    <property type="molecule type" value="Genomic_DNA"/>
</dbReference>
<dbReference type="InterPro" id="IPR054711">
    <property type="entry name" value="eIF3a_PCI_TPR-like"/>
</dbReference>
<proteinExistence type="inferred from homology"/>
<feature type="region of interest" description="Disordered" evidence="5">
    <location>
        <begin position="679"/>
        <end position="700"/>
    </location>
</feature>
<accession>A0ABD3SH24</accession>
<organism evidence="7 8">
    <name type="scientific">Cyclostephanos tholiformis</name>
    <dbReference type="NCBI Taxonomy" id="382380"/>
    <lineage>
        <taxon>Eukaryota</taxon>
        <taxon>Sar</taxon>
        <taxon>Stramenopiles</taxon>
        <taxon>Ochrophyta</taxon>
        <taxon>Bacillariophyta</taxon>
        <taxon>Coscinodiscophyceae</taxon>
        <taxon>Thalassiosirophycidae</taxon>
        <taxon>Stephanodiscales</taxon>
        <taxon>Stephanodiscaceae</taxon>
        <taxon>Cyclostephanos</taxon>
    </lineage>
</organism>